<evidence type="ECO:0000256" key="1">
    <source>
        <dbReference type="SAM" id="MobiDB-lite"/>
    </source>
</evidence>
<accession>A0A074LFM6</accession>
<dbReference type="Pfam" id="PF06074">
    <property type="entry name" value="Portal_Mu"/>
    <property type="match status" value="1"/>
</dbReference>
<proteinExistence type="predicted"/>
<evidence type="ECO:0000313" key="2">
    <source>
        <dbReference type="EMBL" id="KEO81046.1"/>
    </source>
</evidence>
<dbReference type="eggNOG" id="COG4383">
    <property type="taxonomic scope" value="Bacteria"/>
</dbReference>
<name>A0A074LFM6_9BACL</name>
<gene>
    <name evidence="2" type="ORF">EL26_22975</name>
</gene>
<dbReference type="EMBL" id="JMIR01000049">
    <property type="protein sequence ID" value="KEO81046.1"/>
    <property type="molecule type" value="Genomic_DNA"/>
</dbReference>
<evidence type="ECO:0008006" key="4">
    <source>
        <dbReference type="Google" id="ProtNLM"/>
    </source>
</evidence>
<dbReference type="STRING" id="1157490.EL26_22975"/>
<feature type="region of interest" description="Disordered" evidence="1">
    <location>
        <begin position="425"/>
        <end position="448"/>
    </location>
</feature>
<dbReference type="AlphaFoldDB" id="A0A074LFM6"/>
<sequence>MVAPSKVVGQIGNSLWTTFFLFDNAVANPDSALITDFERMYETDETVAAAIDFMILAVLNKLDRYVNESDPTLQEFVNDALNGMRGSLLEACAGILTAIWAGYSGTEIVWKASTWKGSARIMLDKLVTYHPRSVMFNLDRQTGELADEPITQWRWFDGSYVKIPRHKSIVFTHGNGTFGNPYGRSQLKRGRKNWLLKDPVLKMWVNGVDKYGTPLVAAMVPDGEIRDPENPGTEDAPNYISNVAYMSRLLNNIQNGTGLAMSTGTGDEKSDIKFHGAGAGLGDAFERLIMYLNKMLFRSVLTPSLLFDEGQRSGSYALGQSHFDIFTMMNGGIYRKLVEVLIEQLVRPLIEMNFGPQKDYGTFPEREISNEDMDKLAKIFAAMTDKGYLDPEQEEHLHHVQSKLGFPLTKSEDIAARQEKVAKDYGHYLREDETNDQPNDTPVTKETA</sequence>
<reference evidence="2 3" key="1">
    <citation type="journal article" date="2013" name="Int. J. Syst. Evol. Microbiol.">
        <title>Tumebacillus flagellatus sp. nov., an alpha-amylase/pullulanase-producing bacterium isolated from cassava wastewater.</title>
        <authorList>
            <person name="Wang Q."/>
            <person name="Xie N."/>
            <person name="Qin Y."/>
            <person name="Shen N."/>
            <person name="Zhu J."/>
            <person name="Mi H."/>
            <person name="Huang R."/>
        </authorList>
    </citation>
    <scope>NUCLEOTIDE SEQUENCE [LARGE SCALE GENOMIC DNA]</scope>
    <source>
        <strain evidence="2 3">GST4</strain>
    </source>
</reference>
<feature type="compositionally biased region" description="Polar residues" evidence="1">
    <location>
        <begin position="436"/>
        <end position="448"/>
    </location>
</feature>
<dbReference type="OrthoDB" id="1804088at2"/>
<comment type="caution">
    <text evidence="2">The sequence shown here is derived from an EMBL/GenBank/DDBJ whole genome shotgun (WGS) entry which is preliminary data.</text>
</comment>
<evidence type="ECO:0000313" key="3">
    <source>
        <dbReference type="Proteomes" id="UP000027931"/>
    </source>
</evidence>
<protein>
    <recommendedName>
        <fullName evidence="4">Portal protein</fullName>
    </recommendedName>
</protein>
<dbReference type="RefSeq" id="WP_052036686.1">
    <property type="nucleotide sequence ID" value="NZ_JMIR01000049.1"/>
</dbReference>
<dbReference type="Proteomes" id="UP000027931">
    <property type="component" value="Unassembled WGS sequence"/>
</dbReference>
<dbReference type="InterPro" id="IPR009279">
    <property type="entry name" value="Portal_Mu"/>
</dbReference>
<organism evidence="2 3">
    <name type="scientific">Tumebacillus flagellatus</name>
    <dbReference type="NCBI Taxonomy" id="1157490"/>
    <lineage>
        <taxon>Bacteria</taxon>
        <taxon>Bacillati</taxon>
        <taxon>Bacillota</taxon>
        <taxon>Bacilli</taxon>
        <taxon>Bacillales</taxon>
        <taxon>Alicyclobacillaceae</taxon>
        <taxon>Tumebacillus</taxon>
    </lineage>
</organism>
<keyword evidence="3" id="KW-1185">Reference proteome</keyword>